<evidence type="ECO:0000259" key="3">
    <source>
        <dbReference type="Pfam" id="PF03629"/>
    </source>
</evidence>
<feature type="domain" description="Sialate O-acetylesterase" evidence="3">
    <location>
        <begin position="99"/>
        <end position="223"/>
    </location>
</feature>
<accession>A0A1H8NXZ3</accession>
<gene>
    <name evidence="4" type="ORF">SAMN05216404_11816</name>
</gene>
<name>A0A1H8NXZ3_9PROT</name>
<dbReference type="Proteomes" id="UP000183898">
    <property type="component" value="Unassembled WGS sequence"/>
</dbReference>
<keyword evidence="2" id="KW-0732">Signal</keyword>
<organism evidence="4 5">
    <name type="scientific">Nitrosospira multiformis</name>
    <dbReference type="NCBI Taxonomy" id="1231"/>
    <lineage>
        <taxon>Bacteria</taxon>
        <taxon>Pseudomonadati</taxon>
        <taxon>Pseudomonadota</taxon>
        <taxon>Betaproteobacteria</taxon>
        <taxon>Nitrosomonadales</taxon>
        <taxon>Nitrosomonadaceae</taxon>
        <taxon>Nitrosospira</taxon>
    </lineage>
</organism>
<dbReference type="InterPro" id="IPR005181">
    <property type="entry name" value="SASA"/>
</dbReference>
<proteinExistence type="predicted"/>
<protein>
    <submittedName>
        <fullName evidence="4">Sialate O-acetylesterase</fullName>
    </submittedName>
</protein>
<feature type="signal peptide" evidence="2">
    <location>
        <begin position="1"/>
        <end position="19"/>
    </location>
</feature>
<evidence type="ECO:0000313" key="4">
    <source>
        <dbReference type="EMBL" id="SEO34457.1"/>
    </source>
</evidence>
<evidence type="ECO:0000256" key="2">
    <source>
        <dbReference type="SAM" id="SignalP"/>
    </source>
</evidence>
<dbReference type="Pfam" id="PF03629">
    <property type="entry name" value="SASA"/>
    <property type="match status" value="2"/>
</dbReference>
<feature type="domain" description="Sialate O-acetylesterase" evidence="3">
    <location>
        <begin position="248"/>
        <end position="299"/>
    </location>
</feature>
<dbReference type="GO" id="GO:0001681">
    <property type="term" value="F:sialate O-acetylesterase activity"/>
    <property type="evidence" value="ECO:0007669"/>
    <property type="project" value="InterPro"/>
</dbReference>
<dbReference type="PANTHER" id="PTHR22901:SF0">
    <property type="entry name" value="SIALATE O-ACETYLESTERASE"/>
    <property type="match status" value="1"/>
</dbReference>
<dbReference type="EMBL" id="FOCT01000018">
    <property type="protein sequence ID" value="SEO34457.1"/>
    <property type="molecule type" value="Genomic_DNA"/>
</dbReference>
<evidence type="ECO:0000256" key="1">
    <source>
        <dbReference type="ARBA" id="ARBA00022801"/>
    </source>
</evidence>
<sequence length="480" mass="52087">MYLCFLFLLTQSLAAPALAQIELASHIQDQMVVQRGAPWKISGTSSDNISFDVEFGGQLIKVRPSEGQWKAQFNVPSDLSGPVHLIIDGGRLVRKVQVGDVWLCSGQSNMALGLGGVADKNEIIQSLNGKAIYIFQVAKPIRIPQPNAGRWMKALSWGGFSAVCLAFGASLYDRINVPIGLIDATLGATWIESWISASSISIASSAQAAIARFENAAKQRKIKDLRADTYGIDKPSQLFDLMIAPLGKQAIKGVLWYQGEGDGRNGTNYAELLSLLIKDWRTRWNNPQLPFIVMQLPGFGVPTAGLDLGSDLALVRDAQRIAVASSAPAGLVVSVDLGDGTMHPKKKLPFGQRASNIAFELVYNKGSESFIPMPTTMDITGDTVQIKFEGGKACLQSTPALPDTIFISGEDHRWYSAEVSIRDSSIYVRSSQVSHPVEVRYAWSNYPLLGLLTCEGGIPVTPFGLIISNDNRNQSVGMTW</sequence>
<dbReference type="AlphaFoldDB" id="A0A1H8NXZ3"/>
<dbReference type="InterPro" id="IPR039329">
    <property type="entry name" value="SIAE"/>
</dbReference>
<dbReference type="Gene3D" id="3.40.50.1110">
    <property type="entry name" value="SGNH hydrolase"/>
    <property type="match status" value="1"/>
</dbReference>
<dbReference type="InterPro" id="IPR036514">
    <property type="entry name" value="SGNH_hydro_sf"/>
</dbReference>
<evidence type="ECO:0000313" key="5">
    <source>
        <dbReference type="Proteomes" id="UP000183898"/>
    </source>
</evidence>
<dbReference type="PANTHER" id="PTHR22901">
    <property type="entry name" value="SIALATE O-ACETYLESTERASE"/>
    <property type="match status" value="1"/>
</dbReference>
<reference evidence="4 5" key="1">
    <citation type="submission" date="2016-10" db="EMBL/GenBank/DDBJ databases">
        <authorList>
            <person name="de Groot N.N."/>
        </authorList>
    </citation>
    <scope>NUCLEOTIDE SEQUENCE [LARGE SCALE GENOMIC DNA]</scope>
    <source>
        <strain evidence="4 5">Nl18</strain>
    </source>
</reference>
<dbReference type="GO" id="GO:0005975">
    <property type="term" value="P:carbohydrate metabolic process"/>
    <property type="evidence" value="ECO:0007669"/>
    <property type="project" value="TreeGrafter"/>
</dbReference>
<dbReference type="SUPFAM" id="SSF52266">
    <property type="entry name" value="SGNH hydrolase"/>
    <property type="match status" value="1"/>
</dbReference>
<keyword evidence="1" id="KW-0378">Hydrolase</keyword>
<feature type="chain" id="PRO_5010307628" evidence="2">
    <location>
        <begin position="20"/>
        <end position="480"/>
    </location>
</feature>